<accession>A0ABP7CZ95</accession>
<name>A0ABP7CZ95_9MICO</name>
<comment type="similarity">
    <text evidence="3">Belongs to the complex I 51 kDa subunit family.</text>
</comment>
<dbReference type="InterPro" id="IPR011538">
    <property type="entry name" value="Nuo51_FMN-bd"/>
</dbReference>
<feature type="domain" description="NADH-ubiquinone oxidoreductase 51kDa subunit iron-sulphur binding" evidence="11">
    <location>
        <begin position="266"/>
        <end position="347"/>
    </location>
</feature>
<evidence type="ECO:0000256" key="6">
    <source>
        <dbReference type="ARBA" id="ARBA00022643"/>
    </source>
</evidence>
<evidence type="ECO:0000256" key="9">
    <source>
        <dbReference type="ARBA" id="ARBA00023014"/>
    </source>
</evidence>
<keyword evidence="5" id="KW-0285">Flavoprotein</keyword>
<evidence type="ECO:0000259" key="11">
    <source>
        <dbReference type="Pfam" id="PF10589"/>
    </source>
</evidence>
<dbReference type="PANTHER" id="PTHR11780">
    <property type="entry name" value="NADH-UBIQUINONE OXIDOREDUCTASE FLAVOPROTEIN 1 NDUFV1"/>
    <property type="match status" value="1"/>
</dbReference>
<comment type="cofactor">
    <cofactor evidence="2">
        <name>[4Fe-4S] cluster</name>
        <dbReference type="ChEBI" id="CHEBI:49883"/>
    </cofactor>
</comment>
<dbReference type="PANTHER" id="PTHR11780:SF10">
    <property type="entry name" value="NADH DEHYDROGENASE [UBIQUINONE] FLAVOPROTEIN 1, MITOCHONDRIAL"/>
    <property type="match status" value="1"/>
</dbReference>
<keyword evidence="13" id="KW-1185">Reference proteome</keyword>
<dbReference type="SUPFAM" id="SSF142019">
    <property type="entry name" value="Nqo1 FMN-binding domain-like"/>
    <property type="match status" value="1"/>
</dbReference>
<dbReference type="Gene3D" id="3.40.50.11540">
    <property type="entry name" value="NADH-ubiquinone oxidoreductase 51kDa subunit"/>
    <property type="match status" value="1"/>
</dbReference>
<dbReference type="Proteomes" id="UP001501468">
    <property type="component" value="Unassembled WGS sequence"/>
</dbReference>
<dbReference type="Pfam" id="PF01512">
    <property type="entry name" value="Complex1_51K"/>
    <property type="match status" value="1"/>
</dbReference>
<feature type="domain" description="NADH-ubiquinone oxidoreductase 51kDa subunit FMN-binding" evidence="10">
    <location>
        <begin position="8"/>
        <end position="152"/>
    </location>
</feature>
<keyword evidence="6" id="KW-0288">FMN</keyword>
<evidence type="ECO:0000256" key="8">
    <source>
        <dbReference type="ARBA" id="ARBA00023004"/>
    </source>
</evidence>
<dbReference type="Gene3D" id="1.20.1440.230">
    <property type="entry name" value="NADH-ubiquinone oxidoreductase 51kDa subunit, iron-sulphur binding domain"/>
    <property type="match status" value="1"/>
</dbReference>
<protein>
    <submittedName>
        <fullName evidence="12">NADH-ubiquinone oxidoreductase-F iron-sulfur binding region domain-containing protein</fullName>
    </submittedName>
</protein>
<dbReference type="InterPro" id="IPR019575">
    <property type="entry name" value="Nuop51_4Fe4S-bd"/>
</dbReference>
<evidence type="ECO:0000256" key="3">
    <source>
        <dbReference type="ARBA" id="ARBA00007523"/>
    </source>
</evidence>
<evidence type="ECO:0000313" key="13">
    <source>
        <dbReference type="Proteomes" id="UP001501468"/>
    </source>
</evidence>
<dbReference type="EMBL" id="BAABDC010000001">
    <property type="protein sequence ID" value="GAA3696834.1"/>
    <property type="molecule type" value="Genomic_DNA"/>
</dbReference>
<evidence type="ECO:0000256" key="2">
    <source>
        <dbReference type="ARBA" id="ARBA00001966"/>
    </source>
</evidence>
<proteinExistence type="inferred from homology"/>
<keyword evidence="4" id="KW-0004">4Fe-4S</keyword>
<evidence type="ECO:0000256" key="4">
    <source>
        <dbReference type="ARBA" id="ARBA00022485"/>
    </source>
</evidence>
<reference evidence="13" key="1">
    <citation type="journal article" date="2019" name="Int. J. Syst. Evol. Microbiol.">
        <title>The Global Catalogue of Microorganisms (GCM) 10K type strain sequencing project: providing services to taxonomists for standard genome sequencing and annotation.</title>
        <authorList>
            <consortium name="The Broad Institute Genomics Platform"/>
            <consortium name="The Broad Institute Genome Sequencing Center for Infectious Disease"/>
            <person name="Wu L."/>
            <person name="Ma J."/>
        </authorList>
    </citation>
    <scope>NUCLEOTIDE SEQUENCE [LARGE SCALE GENOMIC DNA]</scope>
    <source>
        <strain evidence="13">JCM 17125</strain>
    </source>
</reference>
<dbReference type="Gene3D" id="3.10.20.600">
    <property type="match status" value="1"/>
</dbReference>
<dbReference type="InterPro" id="IPR037207">
    <property type="entry name" value="Nuop51_4Fe4S-bd_sf"/>
</dbReference>
<dbReference type="InterPro" id="IPR050837">
    <property type="entry name" value="ComplexI_51kDa_subunit"/>
</dbReference>
<keyword evidence="9" id="KW-0411">Iron-sulfur</keyword>
<keyword evidence="8" id="KW-0408">Iron</keyword>
<evidence type="ECO:0000259" key="10">
    <source>
        <dbReference type="Pfam" id="PF01512"/>
    </source>
</evidence>
<evidence type="ECO:0000256" key="7">
    <source>
        <dbReference type="ARBA" id="ARBA00022723"/>
    </source>
</evidence>
<keyword evidence="7" id="KW-0479">Metal-binding</keyword>
<organism evidence="12 13">
    <name type="scientific">Terrabacter ginsenosidimutans</name>
    <dbReference type="NCBI Taxonomy" id="490575"/>
    <lineage>
        <taxon>Bacteria</taxon>
        <taxon>Bacillati</taxon>
        <taxon>Actinomycetota</taxon>
        <taxon>Actinomycetes</taxon>
        <taxon>Micrococcales</taxon>
        <taxon>Intrasporangiaceae</taxon>
        <taxon>Terrabacter</taxon>
    </lineage>
</organism>
<dbReference type="RefSeq" id="WP_344942841.1">
    <property type="nucleotide sequence ID" value="NZ_BAABDC010000001.1"/>
</dbReference>
<evidence type="ECO:0000256" key="1">
    <source>
        <dbReference type="ARBA" id="ARBA00001917"/>
    </source>
</evidence>
<evidence type="ECO:0000313" key="12">
    <source>
        <dbReference type="EMBL" id="GAA3696834.1"/>
    </source>
</evidence>
<evidence type="ECO:0000256" key="5">
    <source>
        <dbReference type="ARBA" id="ARBA00022630"/>
    </source>
</evidence>
<dbReference type="SUPFAM" id="SSF140490">
    <property type="entry name" value="Nqo1C-terminal domain-like"/>
    <property type="match status" value="1"/>
</dbReference>
<dbReference type="Pfam" id="PF10589">
    <property type="entry name" value="NADH_4Fe-4S"/>
    <property type="match status" value="1"/>
</dbReference>
<gene>
    <name evidence="12" type="ORF">GCM10022399_11630</name>
</gene>
<sequence length="369" mass="38187">MSIVPLLAEAGLTGRGGAAFSTATKVAAAHAHAAQLVVNACDGELGATKDAWVVANRLGELIDGATEIADGARVTYAAHRGSETAHLLRSAGLRLLAVPPRYVSSEESAIISLAQGGLARPMTKRQPFVRGGRDSEGRRISPTVVLNAETVWRAAQVSRHGASWFRSFGTPDQPGPRLVSVSTPSVRGVVVETAAGARVTDLLDLAGGLPDDSAAVLVGGLGGSFVRAADVPGLLWSDADLSRVGARTGPGVIEALDPRDCPLGFVDRCLTWAAGESAGQCGPCMFGLPALAADWRALVTGGDDTAYARVSSRAGLLPGRGACRFPDGVAGFARSALHVFADHLEQHRAGRCAAAELRSTPRRTDVHAW</sequence>
<comment type="cofactor">
    <cofactor evidence="1">
        <name>FMN</name>
        <dbReference type="ChEBI" id="CHEBI:58210"/>
    </cofactor>
</comment>
<dbReference type="InterPro" id="IPR037225">
    <property type="entry name" value="Nuo51_FMN-bd_sf"/>
</dbReference>
<comment type="caution">
    <text evidence="12">The sequence shown here is derived from an EMBL/GenBank/DDBJ whole genome shotgun (WGS) entry which is preliminary data.</text>
</comment>